<dbReference type="EMBL" id="PPGH01000037">
    <property type="protein sequence ID" value="PQJ95646.1"/>
    <property type="molecule type" value="Genomic_DNA"/>
</dbReference>
<keyword evidence="1" id="KW-0732">Signal</keyword>
<reference evidence="3 4" key="1">
    <citation type="submission" date="2018-01" db="EMBL/GenBank/DDBJ databases">
        <title>The complete genome sequence of Chromatium okenii LaCa, a purple sulfur bacterium with a turbulent life.</title>
        <authorList>
            <person name="Luedin S.M."/>
            <person name="Liechti N."/>
            <person name="Storelli N."/>
            <person name="Danza F."/>
            <person name="Wittwer M."/>
            <person name="Pothier J.F."/>
            <person name="Tonolla M.A."/>
        </authorList>
    </citation>
    <scope>NUCLEOTIDE SEQUENCE [LARGE SCALE GENOMIC DNA]</scope>
    <source>
        <strain evidence="3 4">LaCa</strain>
    </source>
</reference>
<dbReference type="PANTHER" id="PTHR10579:SF43">
    <property type="entry name" value="ZINC FINGER (C3HC4-TYPE RING FINGER) FAMILY PROTEIN"/>
    <property type="match status" value="1"/>
</dbReference>
<dbReference type="PANTHER" id="PTHR10579">
    <property type="entry name" value="CALCIUM-ACTIVATED CHLORIDE CHANNEL REGULATOR"/>
    <property type="match status" value="1"/>
</dbReference>
<gene>
    <name evidence="3" type="ORF">CXB77_16320</name>
</gene>
<dbReference type="AlphaFoldDB" id="A0A2S7XPP7"/>
<name>A0A2S7XPP7_9GAMM</name>
<dbReference type="InterPro" id="IPR051266">
    <property type="entry name" value="CLCR"/>
</dbReference>
<dbReference type="PROSITE" id="PS50234">
    <property type="entry name" value="VWFA"/>
    <property type="match status" value="1"/>
</dbReference>
<dbReference type="InterPro" id="IPR036465">
    <property type="entry name" value="vWFA_dom_sf"/>
</dbReference>
<evidence type="ECO:0000313" key="3">
    <source>
        <dbReference type="EMBL" id="PQJ95646.1"/>
    </source>
</evidence>
<feature type="signal peptide" evidence="1">
    <location>
        <begin position="1"/>
        <end position="22"/>
    </location>
</feature>
<dbReference type="Gene3D" id="3.40.50.410">
    <property type="entry name" value="von Willebrand factor, type A domain"/>
    <property type="match status" value="1"/>
</dbReference>
<evidence type="ECO:0000313" key="4">
    <source>
        <dbReference type="Proteomes" id="UP000239936"/>
    </source>
</evidence>
<feature type="chain" id="PRO_5015442575" description="VWFA domain-containing protein" evidence="1">
    <location>
        <begin position="23"/>
        <end position="365"/>
    </location>
</feature>
<dbReference type="RefSeq" id="WP_105074660.1">
    <property type="nucleotide sequence ID" value="NZ_PPGH01000037.1"/>
</dbReference>
<sequence length="365" mass="40457">MNRILIFVFITLVSLTSLSVSAVDVVLTMDRSLSMKGNDPDRESIKGAELFTELLDSNDQLALTTFAQSSECLLPLTPLTVPNTRQQLSSSLEALQMSGIRTNFESALRVAYQMYQDQSPQTTPKKRVMVLFSDGQLNLGSEEANQAAQQAIFNEVVPKFQSAGIRILGVAFSPEADLNFLSQIADATGGLAFRAEKPSDIYDAFVRLFEQTDQSLSAPIVNNEVKVDAKVDALKLLVKRDANNGLVELTNPSGHRFGAADKELGVEWKRTPYFDHVTIQKPEIGTWKVKTDNDNKRAYIDSDLDLQIKLPTLARFSDEVIIAAKLTYHGLPINPEVIKNISFSAIVFDNTETTIQQLDFKAKFC</sequence>
<proteinExistence type="predicted"/>
<dbReference type="SMART" id="SM00327">
    <property type="entry name" value="VWA"/>
    <property type="match status" value="1"/>
</dbReference>
<evidence type="ECO:0000256" key="1">
    <source>
        <dbReference type="SAM" id="SignalP"/>
    </source>
</evidence>
<dbReference type="SUPFAM" id="SSF53300">
    <property type="entry name" value="vWA-like"/>
    <property type="match status" value="1"/>
</dbReference>
<dbReference type="Pfam" id="PF13519">
    <property type="entry name" value="VWA_2"/>
    <property type="match status" value="1"/>
</dbReference>
<feature type="domain" description="VWFA" evidence="2">
    <location>
        <begin position="24"/>
        <end position="212"/>
    </location>
</feature>
<keyword evidence="4" id="KW-1185">Reference proteome</keyword>
<organism evidence="3 4">
    <name type="scientific">Chromatium okenii</name>
    <dbReference type="NCBI Taxonomy" id="61644"/>
    <lineage>
        <taxon>Bacteria</taxon>
        <taxon>Pseudomonadati</taxon>
        <taxon>Pseudomonadota</taxon>
        <taxon>Gammaproteobacteria</taxon>
        <taxon>Chromatiales</taxon>
        <taxon>Chromatiaceae</taxon>
        <taxon>Chromatium</taxon>
    </lineage>
</organism>
<dbReference type="InterPro" id="IPR002035">
    <property type="entry name" value="VWF_A"/>
</dbReference>
<evidence type="ECO:0000259" key="2">
    <source>
        <dbReference type="PROSITE" id="PS50234"/>
    </source>
</evidence>
<dbReference type="CDD" id="cd00198">
    <property type="entry name" value="vWFA"/>
    <property type="match status" value="1"/>
</dbReference>
<comment type="caution">
    <text evidence="3">The sequence shown here is derived from an EMBL/GenBank/DDBJ whole genome shotgun (WGS) entry which is preliminary data.</text>
</comment>
<dbReference type="OrthoDB" id="5756978at2"/>
<accession>A0A2S7XPP7</accession>
<protein>
    <recommendedName>
        <fullName evidence="2">VWFA domain-containing protein</fullName>
    </recommendedName>
</protein>
<dbReference type="Proteomes" id="UP000239936">
    <property type="component" value="Unassembled WGS sequence"/>
</dbReference>